<reference evidence="1" key="2">
    <citation type="journal article" date="2021" name="Microorganisms">
        <title>Bacterial Dimethylsulfoniopropionate Biosynthesis in the East China Sea.</title>
        <authorList>
            <person name="Liu J."/>
            <person name="Zhang Y."/>
            <person name="Liu J."/>
            <person name="Zhong H."/>
            <person name="Williams B.T."/>
            <person name="Zheng Y."/>
            <person name="Curson A.R.J."/>
            <person name="Sun C."/>
            <person name="Sun H."/>
            <person name="Song D."/>
            <person name="Wagner Mackenzie B."/>
            <person name="Bermejo Martinez A."/>
            <person name="Todd J.D."/>
            <person name="Zhang X.H."/>
        </authorList>
    </citation>
    <scope>NUCLEOTIDE SEQUENCE</scope>
    <source>
        <strain evidence="1">AESS21</strain>
    </source>
</reference>
<dbReference type="EMBL" id="QTKU01000001">
    <property type="protein sequence ID" value="MBS8259730.1"/>
    <property type="molecule type" value="Genomic_DNA"/>
</dbReference>
<gene>
    <name evidence="1" type="ORF">DYI23_05815</name>
</gene>
<sequence>MSLCMMAARLMAVRALQGRTLVDENVLDSEIGALSLDERGQLAVSKSSRFIAVYTDEADASPGQDGNRRFLENGKVVFRFEIGITSAMVIEEDDPDHPGRKMQSAVSGIPFTDGSSEIYLDLVDRQVMSALMDPANEAADIFRGLTGSVLKIDRQRAAGNDSHQRIAARQIALTVELLSDPASEEQIQPKTPFGRFLAMLEAGTNDDQRLAGLIRAEVHPGTNDWTSTQERLGLARSELTALGIGPDVEGADETSADIFEIVVEGHGTEVVD</sequence>
<dbReference type="RefSeq" id="WP_213215293.1">
    <property type="nucleotide sequence ID" value="NZ_QTKU01000001.1"/>
</dbReference>
<protein>
    <submittedName>
        <fullName evidence="1">Uncharacterized protein</fullName>
    </submittedName>
</protein>
<evidence type="ECO:0000313" key="2">
    <source>
        <dbReference type="Proteomes" id="UP000705379"/>
    </source>
</evidence>
<evidence type="ECO:0000313" key="1">
    <source>
        <dbReference type="EMBL" id="MBS8259730.1"/>
    </source>
</evidence>
<dbReference type="Proteomes" id="UP000705379">
    <property type="component" value="Unassembled WGS sequence"/>
</dbReference>
<organism evidence="1 2">
    <name type="scientific">Roseibium polysiphoniae</name>
    <dbReference type="NCBI Taxonomy" id="2571221"/>
    <lineage>
        <taxon>Bacteria</taxon>
        <taxon>Pseudomonadati</taxon>
        <taxon>Pseudomonadota</taxon>
        <taxon>Alphaproteobacteria</taxon>
        <taxon>Hyphomicrobiales</taxon>
        <taxon>Stappiaceae</taxon>
        <taxon>Roseibium</taxon>
    </lineage>
</organism>
<name>A0A944CC12_9HYPH</name>
<reference evidence="1" key="1">
    <citation type="submission" date="2018-08" db="EMBL/GenBank/DDBJ databases">
        <authorList>
            <person name="Jin W."/>
            <person name="Wang H."/>
            <person name="Yang Y."/>
            <person name="Li M."/>
            <person name="Liu J."/>
        </authorList>
    </citation>
    <scope>NUCLEOTIDE SEQUENCE</scope>
    <source>
        <strain evidence="1">AESS21</strain>
    </source>
</reference>
<proteinExistence type="predicted"/>
<accession>A0A944CC12</accession>
<dbReference type="AlphaFoldDB" id="A0A944CC12"/>
<comment type="caution">
    <text evidence="1">The sequence shown here is derived from an EMBL/GenBank/DDBJ whole genome shotgun (WGS) entry which is preliminary data.</text>
</comment>